<name>A0ACA7NYD2_9PSED</name>
<gene>
    <name evidence="1" type="ORF">U771_00200</name>
</gene>
<organism evidence="1 2">
    <name type="scientific">Pseudomonas gorinensis</name>
    <dbReference type="NCBI Taxonomy" id="3240790"/>
    <lineage>
        <taxon>Bacteria</taxon>
        <taxon>Pseudomonadati</taxon>
        <taxon>Pseudomonadota</taxon>
        <taxon>Gammaproteobacteria</taxon>
        <taxon>Pseudomonadales</taxon>
        <taxon>Pseudomonadaceae</taxon>
        <taxon>Pseudomonas</taxon>
    </lineage>
</organism>
<keyword evidence="2" id="KW-1185">Reference proteome</keyword>
<evidence type="ECO:0000313" key="1">
    <source>
        <dbReference type="EMBL" id="AHC32608.1"/>
    </source>
</evidence>
<accession>A0ACA7NYD2</accession>
<sequence>MCTAEALTALSENNNNNTRTLKTHLPKRAVPKHSIILLNYPSIICRGFLMYMTTGTRLTLPIELWQALLRYRYRVFVEKLGWHLDCAIGEELDQFDRDDTVYVIAHQGPRIVGVARLLPTHKPYLLGEVFPQVLGDQALPHSADIWEISRFAAVDLQQQTFTGHSMSSPNAVALLHEVLKVAARHEVRQLITVSPPGIARLLRKAGFDAHCGEKLTVIEGQKIMANWIRVPPSLVDREVA</sequence>
<proteinExistence type="predicted"/>
<evidence type="ECO:0000313" key="2">
    <source>
        <dbReference type="Proteomes" id="UP000018725"/>
    </source>
</evidence>
<dbReference type="EMBL" id="CP006852">
    <property type="protein sequence ID" value="AHC32608.1"/>
    <property type="molecule type" value="Genomic_DNA"/>
</dbReference>
<reference evidence="1 2" key="1">
    <citation type="journal article" date="2014" name="Genome Announc.">
        <title>Complete Genome Sequence of Pseudomonas sp. Strain TKP, Isolated from a gamma-Hexachlorocyclohexane-Degrading Mixed Culture.</title>
        <authorList>
            <person name="Ohtsubo Y."/>
            <person name="Kishida K."/>
            <person name="Sato T."/>
            <person name="Tabata M."/>
            <person name="Kawasumi T."/>
            <person name="Ogura Y."/>
            <person name="Hayashi T."/>
            <person name="Tsuda M."/>
            <person name="Nagata Y."/>
        </authorList>
    </citation>
    <scope>NUCLEOTIDE SEQUENCE [LARGE SCALE GENOMIC DNA]</scope>
    <source>
        <strain evidence="1 2">TKP</strain>
    </source>
</reference>
<dbReference type="Proteomes" id="UP000018725">
    <property type="component" value="Chromosome"/>
</dbReference>
<protein>
    <submittedName>
        <fullName evidence="1">N-acylhomoserine lactone synthase</fullName>
    </submittedName>
</protein>